<dbReference type="SUPFAM" id="SSF53098">
    <property type="entry name" value="Ribonuclease H-like"/>
    <property type="match status" value="2"/>
</dbReference>
<evidence type="ECO:0000256" key="3">
    <source>
        <dbReference type="ARBA" id="ARBA00022722"/>
    </source>
</evidence>
<dbReference type="InterPro" id="IPR000477">
    <property type="entry name" value="RT_dom"/>
</dbReference>
<keyword evidence="6" id="KW-0695">RNA-directed DNA polymerase</keyword>
<dbReference type="InterPro" id="IPR043128">
    <property type="entry name" value="Rev_trsase/Diguanyl_cyclase"/>
</dbReference>
<dbReference type="InterPro" id="IPR002156">
    <property type="entry name" value="RNaseH_domain"/>
</dbReference>
<keyword evidence="1" id="KW-0808">Transferase</keyword>
<evidence type="ECO:0000313" key="9">
    <source>
        <dbReference type="Proteomes" id="UP001227230"/>
    </source>
</evidence>
<keyword evidence="5" id="KW-0378">Hydrolase</keyword>
<accession>A0ABY9C816</accession>
<dbReference type="Gene3D" id="3.10.10.10">
    <property type="entry name" value="HIV Type 1 Reverse Transcriptase, subunit A, domain 1"/>
    <property type="match status" value="1"/>
</dbReference>
<dbReference type="InterPro" id="IPR036397">
    <property type="entry name" value="RNaseH_sf"/>
</dbReference>
<evidence type="ECO:0000256" key="1">
    <source>
        <dbReference type="ARBA" id="ARBA00022679"/>
    </source>
</evidence>
<dbReference type="Pfam" id="PF13456">
    <property type="entry name" value="RVT_3"/>
    <property type="match status" value="1"/>
</dbReference>
<dbReference type="Gene3D" id="3.30.70.270">
    <property type="match status" value="2"/>
</dbReference>
<evidence type="ECO:0000256" key="4">
    <source>
        <dbReference type="ARBA" id="ARBA00022759"/>
    </source>
</evidence>
<evidence type="ECO:0000256" key="2">
    <source>
        <dbReference type="ARBA" id="ARBA00022695"/>
    </source>
</evidence>
<dbReference type="InterPro" id="IPR012337">
    <property type="entry name" value="RNaseH-like_sf"/>
</dbReference>
<dbReference type="SUPFAM" id="SSF56672">
    <property type="entry name" value="DNA/RNA polymerases"/>
    <property type="match status" value="1"/>
</dbReference>
<dbReference type="PANTHER" id="PTHR48475">
    <property type="entry name" value="RIBONUCLEASE H"/>
    <property type="match status" value="1"/>
</dbReference>
<dbReference type="PROSITE" id="PS50994">
    <property type="entry name" value="INTEGRASE"/>
    <property type="match status" value="1"/>
</dbReference>
<dbReference type="Pfam" id="PF17917">
    <property type="entry name" value="RT_RNaseH"/>
    <property type="match status" value="1"/>
</dbReference>
<proteinExistence type="predicted"/>
<keyword evidence="9" id="KW-1185">Reference proteome</keyword>
<dbReference type="InterPro" id="IPR041373">
    <property type="entry name" value="RT_RNaseH"/>
</dbReference>
<dbReference type="CDD" id="cd01647">
    <property type="entry name" value="RT_LTR"/>
    <property type="match status" value="1"/>
</dbReference>
<dbReference type="Proteomes" id="UP001227230">
    <property type="component" value="Chromosome 7"/>
</dbReference>
<dbReference type="CDD" id="cd09279">
    <property type="entry name" value="RNase_HI_like"/>
    <property type="match status" value="1"/>
</dbReference>
<evidence type="ECO:0000256" key="6">
    <source>
        <dbReference type="ARBA" id="ARBA00022918"/>
    </source>
</evidence>
<protein>
    <recommendedName>
        <fullName evidence="7">Integrase catalytic domain-containing protein</fullName>
    </recommendedName>
</protein>
<keyword evidence="4" id="KW-0255">Endonuclease</keyword>
<keyword evidence="3" id="KW-0540">Nuclease</keyword>
<name>A0ABY9C816_VITVI</name>
<dbReference type="PANTHER" id="PTHR48475:SF1">
    <property type="entry name" value="RNASE H TYPE-1 DOMAIN-CONTAINING PROTEIN"/>
    <property type="match status" value="1"/>
</dbReference>
<feature type="domain" description="Integrase catalytic" evidence="7">
    <location>
        <begin position="619"/>
        <end position="779"/>
    </location>
</feature>
<dbReference type="InterPro" id="IPR001584">
    <property type="entry name" value="Integrase_cat-core"/>
</dbReference>
<reference evidence="8 9" key="1">
    <citation type="journal article" date="2023" name="Hortic Res">
        <title>The complete reference genome for grapevine (Vitis vinifera L.) genetics and breeding.</title>
        <authorList>
            <person name="Shi X."/>
            <person name="Cao S."/>
            <person name="Wang X."/>
            <person name="Huang S."/>
            <person name="Wang Y."/>
            <person name="Liu Z."/>
            <person name="Liu W."/>
            <person name="Leng X."/>
            <person name="Peng Y."/>
            <person name="Wang N."/>
            <person name="Wang Y."/>
            <person name="Ma Z."/>
            <person name="Xu X."/>
            <person name="Zhang F."/>
            <person name="Xue H."/>
            <person name="Zhong H."/>
            <person name="Wang Y."/>
            <person name="Zhang K."/>
            <person name="Velt A."/>
            <person name="Avia K."/>
            <person name="Holtgrawe D."/>
            <person name="Grimplet J."/>
            <person name="Matus J.T."/>
            <person name="Ware D."/>
            <person name="Wu X."/>
            <person name="Wang H."/>
            <person name="Liu C."/>
            <person name="Fang Y."/>
            <person name="Rustenholz C."/>
            <person name="Cheng Z."/>
            <person name="Xiao H."/>
            <person name="Zhou Y."/>
        </authorList>
    </citation>
    <scope>NUCLEOTIDE SEQUENCE [LARGE SCALE GENOMIC DNA]</scope>
    <source>
        <strain evidence="9">cv. Pinot noir / PN40024</strain>
        <tissue evidence="8">Leaf</tissue>
    </source>
</reference>
<dbReference type="Gene3D" id="3.30.420.10">
    <property type="entry name" value="Ribonuclease H-like superfamily/Ribonuclease H"/>
    <property type="match status" value="2"/>
</dbReference>
<dbReference type="EMBL" id="CP126654">
    <property type="protein sequence ID" value="WJZ90879.1"/>
    <property type="molecule type" value="Genomic_DNA"/>
</dbReference>
<gene>
    <name evidence="8" type="ORF">VitviT2T_009994</name>
</gene>
<evidence type="ECO:0000259" key="7">
    <source>
        <dbReference type="PROSITE" id="PS50994"/>
    </source>
</evidence>
<organism evidence="8 9">
    <name type="scientific">Vitis vinifera</name>
    <name type="common">Grape</name>
    <dbReference type="NCBI Taxonomy" id="29760"/>
    <lineage>
        <taxon>Eukaryota</taxon>
        <taxon>Viridiplantae</taxon>
        <taxon>Streptophyta</taxon>
        <taxon>Embryophyta</taxon>
        <taxon>Tracheophyta</taxon>
        <taxon>Spermatophyta</taxon>
        <taxon>Magnoliopsida</taxon>
        <taxon>eudicotyledons</taxon>
        <taxon>Gunneridae</taxon>
        <taxon>Pentapetalae</taxon>
        <taxon>rosids</taxon>
        <taxon>Vitales</taxon>
        <taxon>Vitaceae</taxon>
        <taxon>Viteae</taxon>
        <taxon>Vitis</taxon>
    </lineage>
</organism>
<evidence type="ECO:0000256" key="5">
    <source>
        <dbReference type="ARBA" id="ARBA00022801"/>
    </source>
</evidence>
<keyword evidence="2" id="KW-0548">Nucleotidyltransferase</keyword>
<evidence type="ECO:0000313" key="8">
    <source>
        <dbReference type="EMBL" id="WJZ90879.1"/>
    </source>
</evidence>
<sequence>MLVDSTTGHSMLSFMDGFFRYNKILMAPEDMEKTSFITEWGTYCYRVMPFGLKNVGATYQRAATTLFHDMMHRDVEVYVDDMIVKSRERPDHLVALERFFERIRQFRLRLNPKKCIFGVTSGKLLGYMVSEKGIEVDPDKIRAILDMPAPRMEREVRGFLGRLQYISRFIARLTDIYEPIFQLLRKSQPTVWDDQCQRAFERIREYLLSPLVLAPPTPGHPLLLYLSVLDMALECMLAQLDDSGKDRAICYLSKRMLDYEARYVMIERYCLALVWATRRLRHYMTEYSVHLISRLDPLRYFFDRPTLVGHLMRWLVLLTEFDIHYVTQKSIRGSIVADHLAALPVPNGRAIDDDFPNEDVAVVTSLSGWRMYFDGAANHSRYGIGILLISPHGDHIPRSVCLAFLDRHPATNNIVEYEACILGLEMALELGIRQTEVFSDSNLVSRQIQGEWKTRDVKLRPYHAHLVGRFDDLRYTHLPREQNQFADALTTLASIIDIPADATVRPLLIKSRSVPAYCCLINDTELDDGLPWYHDIYHFLILGVYLEAATTKDRRTLRQLATQFVICGETLYRRSADGMLLLCLDRASANQVIREFVQRCPECQVHGDLIHVPSSELHALTSPWSFSIWGMDIIRKISPKSSSGHEFILVTIDYFTKWVKAASYARLTSSGVASFIRSHIICRYRVLHELISDRRVHFRAKVDTLVQRYDIRHHRSFAYRSQTNGTVEAANKNIKRILRRMVETSRDWSEKLTFALWPYQTSFRISTRATPYSLVYGMEAVLPVKIEKGSLRVALEQQIPEVDWAQARFDQLNLLNERRLRATDHVRVYQRKMARAFKKRVKPRPLQIGDLVPKVIRGLIRNPRGKFRSNWSRPYFIKELTPEGAAWLMDLDGNRFSKPTNVDQLKRAIIVASHVSAFKAIIITFSVLAFRTIIVASQFRRLEPSSHFQFNVQSRILSFRRLESPSLFSFDVQSHHCRFSVSSFKTIIVAFQFWRSEPSSVFSLTFKFSFLNLTFRVAFLNLTFRVTFSVSASRATISSRFGLSKPPFLPSLTFRAIILS</sequence>
<dbReference type="Pfam" id="PF00078">
    <property type="entry name" value="RVT_1"/>
    <property type="match status" value="1"/>
</dbReference>
<dbReference type="InterPro" id="IPR043502">
    <property type="entry name" value="DNA/RNA_pol_sf"/>
</dbReference>